<evidence type="ECO:0000313" key="3">
    <source>
        <dbReference type="Proteomes" id="UP001063166"/>
    </source>
</evidence>
<proteinExistence type="predicted"/>
<accession>A0A9P3PKW8</accession>
<protein>
    <submittedName>
        <fullName evidence="2">Uncharacterized protein</fullName>
    </submittedName>
</protein>
<evidence type="ECO:0000313" key="2">
    <source>
        <dbReference type="EMBL" id="GLB37798.1"/>
    </source>
</evidence>
<name>A0A9P3PKW8_LYOSH</name>
<organism evidence="2 3">
    <name type="scientific">Lyophyllum shimeji</name>
    <name type="common">Hon-shimeji</name>
    <name type="synonym">Tricholoma shimeji</name>
    <dbReference type="NCBI Taxonomy" id="47721"/>
    <lineage>
        <taxon>Eukaryota</taxon>
        <taxon>Fungi</taxon>
        <taxon>Dikarya</taxon>
        <taxon>Basidiomycota</taxon>
        <taxon>Agaricomycotina</taxon>
        <taxon>Agaricomycetes</taxon>
        <taxon>Agaricomycetidae</taxon>
        <taxon>Agaricales</taxon>
        <taxon>Tricholomatineae</taxon>
        <taxon>Lyophyllaceae</taxon>
        <taxon>Lyophyllum</taxon>
    </lineage>
</organism>
<feature type="region of interest" description="Disordered" evidence="1">
    <location>
        <begin position="167"/>
        <end position="186"/>
    </location>
</feature>
<comment type="caution">
    <text evidence="2">The sequence shown here is derived from an EMBL/GenBank/DDBJ whole genome shotgun (WGS) entry which is preliminary data.</text>
</comment>
<feature type="region of interest" description="Disordered" evidence="1">
    <location>
        <begin position="443"/>
        <end position="517"/>
    </location>
</feature>
<reference evidence="2" key="1">
    <citation type="submission" date="2022-07" db="EMBL/GenBank/DDBJ databases">
        <title>The genome of Lyophyllum shimeji provides insight into the initial evolution of ectomycorrhizal fungal genome.</title>
        <authorList>
            <person name="Kobayashi Y."/>
            <person name="Shibata T."/>
            <person name="Hirakawa H."/>
            <person name="Shigenobu S."/>
            <person name="Nishiyama T."/>
            <person name="Yamada A."/>
            <person name="Hasebe M."/>
            <person name="Kawaguchi M."/>
        </authorList>
    </citation>
    <scope>NUCLEOTIDE SEQUENCE</scope>
    <source>
        <strain evidence="2">AT787</strain>
    </source>
</reference>
<feature type="compositionally biased region" description="Basic and acidic residues" evidence="1">
    <location>
        <begin position="494"/>
        <end position="510"/>
    </location>
</feature>
<dbReference type="Proteomes" id="UP001063166">
    <property type="component" value="Unassembled WGS sequence"/>
</dbReference>
<sequence length="546" mass="59712">MARHGRCAYEVGCRLQAVEARCSPGRKQPLRHPLCQSLRQPANAPHARGAADARAGLHFQYPGLCHPDYLVQTCTTPSSSIASHFRRPRARREPAGKQVPLHEHGLGERAALLCHALFVVQRRLLHPGLIRRLALPALLDGVLYARRCCRPTTPCLVQTYTTPFSSDPLPFPPSDSPGHEHGVSPWASKCRRTSTDWASEPPSSATSCSSYNGGYSTPASSVASHFQRSSMGFPFSNYMSPCSSSLASASPALRGPEARRTLPTPIYTCQGCRPRRMTHRWTTCISRCSSMRRGRCSRRSSIRPRRSRMVGQGKWNMCICPCAKAAAAEGEEGGRLRELEPPPTFVFNRPHTAAVLVYASSPTGPSLAFPAPTRMSSLSASRTGARPLLGCVPQHILHTCTGSDHSPRRLRMPRELHPGLAIRHARLLLPLCLRLHRSSGAHALGGTNDVPPAQPRHRAHAAAEDDRLPSLPQLDAQPSPALDSRIRASLGARPEQHVDDPCLHRPESAFHSHRRSRQEEGRAALELVLEGDDAVGVREIGKIFGD</sequence>
<evidence type="ECO:0000256" key="1">
    <source>
        <dbReference type="SAM" id="MobiDB-lite"/>
    </source>
</evidence>
<dbReference type="AlphaFoldDB" id="A0A9P3PKW8"/>
<keyword evidence="3" id="KW-1185">Reference proteome</keyword>
<dbReference type="EMBL" id="BRPK01000004">
    <property type="protein sequence ID" value="GLB37798.1"/>
    <property type="molecule type" value="Genomic_DNA"/>
</dbReference>
<gene>
    <name evidence="2" type="ORF">LshimejAT787_0408490</name>
</gene>